<evidence type="ECO:0000313" key="5">
    <source>
        <dbReference type="EMBL" id="OGE65126.1"/>
    </source>
</evidence>
<dbReference type="EMBL" id="MFDO01000024">
    <property type="protein sequence ID" value="OGE65126.1"/>
    <property type="molecule type" value="Genomic_DNA"/>
</dbReference>
<feature type="modified residue" description="4-aspartylphosphate" evidence="2">
    <location>
        <position position="51"/>
    </location>
</feature>
<dbReference type="PANTHER" id="PTHR44591:SF3">
    <property type="entry name" value="RESPONSE REGULATORY DOMAIN-CONTAINING PROTEIN"/>
    <property type="match status" value="1"/>
</dbReference>
<dbReference type="AlphaFoldDB" id="A0A1F5MIC3"/>
<organism evidence="5 6">
    <name type="scientific">Candidatus Daviesbacteria bacterium RIFCSPLOWO2_01_FULL_40_24</name>
    <dbReference type="NCBI Taxonomy" id="1797787"/>
    <lineage>
        <taxon>Bacteria</taxon>
        <taxon>Candidatus Daviesiibacteriota</taxon>
    </lineage>
</organism>
<keyword evidence="1 2" id="KW-0597">Phosphoprotein</keyword>
<feature type="domain" description="Response regulatory" evidence="4">
    <location>
        <begin position="2"/>
        <end position="119"/>
    </location>
</feature>
<reference evidence="5 6" key="1">
    <citation type="journal article" date="2016" name="Nat. Commun.">
        <title>Thousands of microbial genomes shed light on interconnected biogeochemical processes in an aquifer system.</title>
        <authorList>
            <person name="Anantharaman K."/>
            <person name="Brown C.T."/>
            <person name="Hug L.A."/>
            <person name="Sharon I."/>
            <person name="Castelle C.J."/>
            <person name="Probst A.J."/>
            <person name="Thomas B.C."/>
            <person name="Singh A."/>
            <person name="Wilkins M.J."/>
            <person name="Karaoz U."/>
            <person name="Brodie E.L."/>
            <person name="Williams K.H."/>
            <person name="Hubbard S.S."/>
            <person name="Banfield J.F."/>
        </authorList>
    </citation>
    <scope>NUCLEOTIDE SEQUENCE [LARGE SCALE GENOMIC DNA]</scope>
</reference>
<dbReference type="Gene3D" id="3.40.50.2300">
    <property type="match status" value="1"/>
</dbReference>
<evidence type="ECO:0000313" key="6">
    <source>
        <dbReference type="Proteomes" id="UP000178017"/>
    </source>
</evidence>
<dbReference type="InterPro" id="IPR001789">
    <property type="entry name" value="Sig_transdc_resp-reg_receiver"/>
</dbReference>
<dbReference type="SMART" id="SM00448">
    <property type="entry name" value="REC"/>
    <property type="match status" value="1"/>
</dbReference>
<dbReference type="InterPro" id="IPR011006">
    <property type="entry name" value="CheY-like_superfamily"/>
</dbReference>
<dbReference type="PANTHER" id="PTHR44591">
    <property type="entry name" value="STRESS RESPONSE REGULATOR PROTEIN 1"/>
    <property type="match status" value="1"/>
</dbReference>
<sequence length="171" mass="18306">MKVLIIEDEKAMSDLIAIKFKVEGFEVDQAFNLAEGKQKLLVGGYDAVLSDYLLPDGNALDMISEVRSNPIVTNVPIIMATNYIEDLSQDKAKELRIAEVIVKYQVVPAQMVQKIKNLISPSAPTPGPAQITATPEPPAPPSPLVQQPVLPTSPTQGAVPPAPTTPDPTKG</sequence>
<dbReference type="Pfam" id="PF00072">
    <property type="entry name" value="Response_reg"/>
    <property type="match status" value="1"/>
</dbReference>
<dbReference type="GO" id="GO:0000160">
    <property type="term" value="P:phosphorelay signal transduction system"/>
    <property type="evidence" value="ECO:0007669"/>
    <property type="project" value="InterPro"/>
</dbReference>
<name>A0A1F5MIC3_9BACT</name>
<comment type="caution">
    <text evidence="5">The sequence shown here is derived from an EMBL/GenBank/DDBJ whole genome shotgun (WGS) entry which is preliminary data.</text>
</comment>
<protein>
    <recommendedName>
        <fullName evidence="4">Response regulatory domain-containing protein</fullName>
    </recommendedName>
</protein>
<dbReference type="Proteomes" id="UP000178017">
    <property type="component" value="Unassembled WGS sequence"/>
</dbReference>
<feature type="region of interest" description="Disordered" evidence="3">
    <location>
        <begin position="123"/>
        <end position="171"/>
    </location>
</feature>
<evidence type="ECO:0000256" key="2">
    <source>
        <dbReference type="PROSITE-ProRule" id="PRU00169"/>
    </source>
</evidence>
<accession>A0A1F5MIC3</accession>
<evidence type="ECO:0000256" key="3">
    <source>
        <dbReference type="SAM" id="MobiDB-lite"/>
    </source>
</evidence>
<evidence type="ECO:0000256" key="1">
    <source>
        <dbReference type="ARBA" id="ARBA00022553"/>
    </source>
</evidence>
<feature type="compositionally biased region" description="Pro residues" evidence="3">
    <location>
        <begin position="160"/>
        <end position="171"/>
    </location>
</feature>
<dbReference type="CDD" id="cd00156">
    <property type="entry name" value="REC"/>
    <property type="match status" value="1"/>
</dbReference>
<evidence type="ECO:0000259" key="4">
    <source>
        <dbReference type="PROSITE" id="PS50110"/>
    </source>
</evidence>
<dbReference type="SUPFAM" id="SSF52172">
    <property type="entry name" value="CheY-like"/>
    <property type="match status" value="1"/>
</dbReference>
<dbReference type="PROSITE" id="PS50110">
    <property type="entry name" value="RESPONSE_REGULATORY"/>
    <property type="match status" value="1"/>
</dbReference>
<gene>
    <name evidence="5" type="ORF">A3B49_03090</name>
</gene>
<dbReference type="InterPro" id="IPR050595">
    <property type="entry name" value="Bact_response_regulator"/>
</dbReference>
<proteinExistence type="predicted"/>